<dbReference type="SUPFAM" id="SSF51735">
    <property type="entry name" value="NAD(P)-binding Rossmann-fold domains"/>
    <property type="match status" value="1"/>
</dbReference>
<reference evidence="4 5" key="1">
    <citation type="submission" date="2024-01" db="EMBL/GenBank/DDBJ databases">
        <title>A draft genome for a cacao thread blight-causing isolate of Paramarasmius palmivorus.</title>
        <authorList>
            <person name="Baruah I.K."/>
            <person name="Bukari Y."/>
            <person name="Amoako-Attah I."/>
            <person name="Meinhardt L.W."/>
            <person name="Bailey B.A."/>
            <person name="Cohen S.P."/>
        </authorList>
    </citation>
    <scope>NUCLEOTIDE SEQUENCE [LARGE SCALE GENOMIC DNA]</scope>
    <source>
        <strain evidence="4 5">GH-12</strain>
    </source>
</reference>
<evidence type="ECO:0000256" key="3">
    <source>
        <dbReference type="RuleBase" id="RU000363"/>
    </source>
</evidence>
<evidence type="ECO:0000313" key="5">
    <source>
        <dbReference type="Proteomes" id="UP001383192"/>
    </source>
</evidence>
<keyword evidence="5" id="KW-1185">Reference proteome</keyword>
<sequence>MASNARVILVTGSNTGIGYELVRLLAAKGHTVYLSSRNEESGQAALKKLKEEHNLEVKYVQLDVTDDGSVSKAKEIIEKAEGKLDVLVNNAAIALGGMPSQLDINQVTQVLNTNYLGVIRVTTAFISLIRAAGNGIILNVSSEVGSHTIQTQLGERLPPFLGVYYGSKAILNSYTVSLAKELKNEGIRVNSVSPGLTETKLSNYMGGRSATEGAEVLLPWVVLAPGEDKTAIEEATFLLDERASYNDYGIRPNPNTAEDVISLNQSAAEFKV</sequence>
<dbReference type="GO" id="GO:0016491">
    <property type="term" value="F:oxidoreductase activity"/>
    <property type="evidence" value="ECO:0007669"/>
    <property type="project" value="UniProtKB-KW"/>
</dbReference>
<dbReference type="PANTHER" id="PTHR42901">
    <property type="entry name" value="ALCOHOL DEHYDROGENASE"/>
    <property type="match status" value="1"/>
</dbReference>
<evidence type="ECO:0000256" key="2">
    <source>
        <dbReference type="ARBA" id="ARBA00023002"/>
    </source>
</evidence>
<dbReference type="PANTHER" id="PTHR42901:SF1">
    <property type="entry name" value="ALCOHOL DEHYDROGENASE"/>
    <property type="match status" value="1"/>
</dbReference>
<keyword evidence="2" id="KW-0560">Oxidoreductase</keyword>
<name>A0AAW0E8L6_9AGAR</name>
<evidence type="ECO:0000256" key="1">
    <source>
        <dbReference type="ARBA" id="ARBA00006484"/>
    </source>
</evidence>
<dbReference type="Gene3D" id="3.40.50.720">
    <property type="entry name" value="NAD(P)-binding Rossmann-like Domain"/>
    <property type="match status" value="1"/>
</dbReference>
<evidence type="ECO:0000313" key="4">
    <source>
        <dbReference type="EMBL" id="KAK7060849.1"/>
    </source>
</evidence>
<dbReference type="PRINTS" id="PR00080">
    <property type="entry name" value="SDRFAMILY"/>
</dbReference>
<dbReference type="Proteomes" id="UP001383192">
    <property type="component" value="Unassembled WGS sequence"/>
</dbReference>
<proteinExistence type="inferred from homology"/>
<evidence type="ECO:0008006" key="6">
    <source>
        <dbReference type="Google" id="ProtNLM"/>
    </source>
</evidence>
<dbReference type="InterPro" id="IPR002347">
    <property type="entry name" value="SDR_fam"/>
</dbReference>
<organism evidence="4 5">
    <name type="scientific">Paramarasmius palmivorus</name>
    <dbReference type="NCBI Taxonomy" id="297713"/>
    <lineage>
        <taxon>Eukaryota</taxon>
        <taxon>Fungi</taxon>
        <taxon>Dikarya</taxon>
        <taxon>Basidiomycota</taxon>
        <taxon>Agaricomycotina</taxon>
        <taxon>Agaricomycetes</taxon>
        <taxon>Agaricomycetidae</taxon>
        <taxon>Agaricales</taxon>
        <taxon>Marasmiineae</taxon>
        <taxon>Marasmiaceae</taxon>
        <taxon>Paramarasmius</taxon>
    </lineage>
</organism>
<dbReference type="Pfam" id="PF00106">
    <property type="entry name" value="adh_short"/>
    <property type="match status" value="1"/>
</dbReference>
<comment type="caution">
    <text evidence="4">The sequence shown here is derived from an EMBL/GenBank/DDBJ whole genome shotgun (WGS) entry which is preliminary data.</text>
</comment>
<gene>
    <name evidence="4" type="ORF">VNI00_000582</name>
</gene>
<protein>
    <recommendedName>
        <fullName evidence="6">NAD(P)-binding protein</fullName>
    </recommendedName>
</protein>
<accession>A0AAW0E8L6</accession>
<dbReference type="EMBL" id="JAYKXP010000002">
    <property type="protein sequence ID" value="KAK7060849.1"/>
    <property type="molecule type" value="Genomic_DNA"/>
</dbReference>
<dbReference type="PRINTS" id="PR00081">
    <property type="entry name" value="GDHRDH"/>
</dbReference>
<comment type="similarity">
    <text evidence="1 3">Belongs to the short-chain dehydrogenases/reductases (SDR) family.</text>
</comment>
<dbReference type="InterPro" id="IPR036291">
    <property type="entry name" value="NAD(P)-bd_dom_sf"/>
</dbReference>
<dbReference type="AlphaFoldDB" id="A0AAW0E8L6"/>